<reference evidence="2" key="1">
    <citation type="journal article" date="2019" name="bioRxiv">
        <title>The Genome of the Zebra Mussel, Dreissena polymorpha: A Resource for Invasive Species Research.</title>
        <authorList>
            <person name="McCartney M.A."/>
            <person name="Auch B."/>
            <person name="Kono T."/>
            <person name="Mallez S."/>
            <person name="Zhang Y."/>
            <person name="Obille A."/>
            <person name="Becker A."/>
            <person name="Abrahante J.E."/>
            <person name="Garbe J."/>
            <person name="Badalamenti J.P."/>
            <person name="Herman A."/>
            <person name="Mangelson H."/>
            <person name="Liachko I."/>
            <person name="Sullivan S."/>
            <person name="Sone E.D."/>
            <person name="Koren S."/>
            <person name="Silverstein K.A.T."/>
            <person name="Beckman K.B."/>
            <person name="Gohl D.M."/>
        </authorList>
    </citation>
    <scope>NUCLEOTIDE SEQUENCE</scope>
    <source>
        <strain evidence="2">Duluth1</strain>
        <tissue evidence="2">Whole animal</tissue>
    </source>
</reference>
<accession>A0A9D4C342</accession>
<name>A0A9D4C342_DREPO</name>
<evidence type="ECO:0000256" key="1">
    <source>
        <dbReference type="SAM" id="MobiDB-lite"/>
    </source>
</evidence>
<feature type="compositionally biased region" description="Basic and acidic residues" evidence="1">
    <location>
        <begin position="1"/>
        <end position="11"/>
    </location>
</feature>
<gene>
    <name evidence="2" type="ORF">DPMN_059191</name>
</gene>
<sequence length="111" mass="12715">MAPDGRKDGRTTPKHIPPPMAGDNYMIFGPTTDRQTVQLLYAILPLKNDQESLYTMEWSAATAMHELLITNTILPLHTRYRTSWMHPCSNHQYLIDYVILRNVTDGMIIGK</sequence>
<keyword evidence="3" id="KW-1185">Reference proteome</keyword>
<reference evidence="2" key="2">
    <citation type="submission" date="2020-11" db="EMBL/GenBank/DDBJ databases">
        <authorList>
            <person name="McCartney M.A."/>
            <person name="Auch B."/>
            <person name="Kono T."/>
            <person name="Mallez S."/>
            <person name="Becker A."/>
            <person name="Gohl D.M."/>
            <person name="Silverstein K.A.T."/>
            <person name="Koren S."/>
            <person name="Bechman K.B."/>
            <person name="Herman A."/>
            <person name="Abrahante J.E."/>
            <person name="Garbe J."/>
        </authorList>
    </citation>
    <scope>NUCLEOTIDE SEQUENCE</scope>
    <source>
        <strain evidence="2">Duluth1</strain>
        <tissue evidence="2">Whole animal</tissue>
    </source>
</reference>
<comment type="caution">
    <text evidence="2">The sequence shown here is derived from an EMBL/GenBank/DDBJ whole genome shotgun (WGS) entry which is preliminary data.</text>
</comment>
<protein>
    <submittedName>
        <fullName evidence="2">Uncharacterized protein</fullName>
    </submittedName>
</protein>
<dbReference type="Proteomes" id="UP000828390">
    <property type="component" value="Unassembled WGS sequence"/>
</dbReference>
<organism evidence="2 3">
    <name type="scientific">Dreissena polymorpha</name>
    <name type="common">Zebra mussel</name>
    <name type="synonym">Mytilus polymorpha</name>
    <dbReference type="NCBI Taxonomy" id="45954"/>
    <lineage>
        <taxon>Eukaryota</taxon>
        <taxon>Metazoa</taxon>
        <taxon>Spiralia</taxon>
        <taxon>Lophotrochozoa</taxon>
        <taxon>Mollusca</taxon>
        <taxon>Bivalvia</taxon>
        <taxon>Autobranchia</taxon>
        <taxon>Heteroconchia</taxon>
        <taxon>Euheterodonta</taxon>
        <taxon>Imparidentia</taxon>
        <taxon>Neoheterodontei</taxon>
        <taxon>Myida</taxon>
        <taxon>Dreissenoidea</taxon>
        <taxon>Dreissenidae</taxon>
        <taxon>Dreissena</taxon>
    </lineage>
</organism>
<feature type="region of interest" description="Disordered" evidence="1">
    <location>
        <begin position="1"/>
        <end position="20"/>
    </location>
</feature>
<dbReference type="EMBL" id="JAIWYP010000013">
    <property type="protein sequence ID" value="KAH3716468.1"/>
    <property type="molecule type" value="Genomic_DNA"/>
</dbReference>
<evidence type="ECO:0000313" key="3">
    <source>
        <dbReference type="Proteomes" id="UP000828390"/>
    </source>
</evidence>
<proteinExistence type="predicted"/>
<dbReference type="AlphaFoldDB" id="A0A9D4C342"/>
<evidence type="ECO:0000313" key="2">
    <source>
        <dbReference type="EMBL" id="KAH3716468.1"/>
    </source>
</evidence>